<feature type="domain" description="4Fe4S-binding SPASM" evidence="9">
    <location>
        <begin position="310"/>
        <end position="344"/>
    </location>
</feature>
<dbReference type="Pfam" id="PF04055">
    <property type="entry name" value="Radical_SAM"/>
    <property type="match status" value="1"/>
</dbReference>
<dbReference type="SUPFAM" id="SSF102114">
    <property type="entry name" value="Radical SAM enzymes"/>
    <property type="match status" value="1"/>
</dbReference>
<dbReference type="GO" id="GO:0046872">
    <property type="term" value="F:metal ion binding"/>
    <property type="evidence" value="ECO:0007669"/>
    <property type="project" value="UniProtKB-KW"/>
</dbReference>
<dbReference type="PANTHER" id="PTHR11228">
    <property type="entry name" value="RADICAL SAM DOMAIN PROTEIN"/>
    <property type="match status" value="1"/>
</dbReference>
<keyword evidence="2" id="KW-0004">4Fe-4S</keyword>
<protein>
    <submittedName>
        <fullName evidence="10">Radical SAM protein</fullName>
    </submittedName>
</protein>
<dbReference type="InterPro" id="IPR000385">
    <property type="entry name" value="MoaA_NifB_PqqE_Fe-S-bd_CS"/>
</dbReference>
<keyword evidence="7" id="KW-0411">Iron-sulfur</keyword>
<dbReference type="PANTHER" id="PTHR11228:SF7">
    <property type="entry name" value="PQQA PEPTIDE CYCLASE"/>
    <property type="match status" value="1"/>
</dbReference>
<dbReference type="GO" id="GO:0006783">
    <property type="term" value="P:heme biosynthetic process"/>
    <property type="evidence" value="ECO:0007669"/>
    <property type="project" value="TreeGrafter"/>
</dbReference>
<dbReference type="Gene3D" id="3.20.20.70">
    <property type="entry name" value="Aldolase class I"/>
    <property type="match status" value="1"/>
</dbReference>
<evidence type="ECO:0000256" key="3">
    <source>
        <dbReference type="ARBA" id="ARBA00022691"/>
    </source>
</evidence>
<evidence type="ECO:0000259" key="9">
    <source>
        <dbReference type="Pfam" id="PF13186"/>
    </source>
</evidence>
<dbReference type="CDD" id="cd01335">
    <property type="entry name" value="Radical_SAM"/>
    <property type="match status" value="1"/>
</dbReference>
<dbReference type="Pfam" id="PF13186">
    <property type="entry name" value="SPASM"/>
    <property type="match status" value="1"/>
</dbReference>
<dbReference type="InterPro" id="IPR050377">
    <property type="entry name" value="Radical_SAM_PqqE_MftC-like"/>
</dbReference>
<keyword evidence="4" id="KW-0479">Metal-binding</keyword>
<keyword evidence="3" id="KW-0949">S-adenosyl-L-methionine</keyword>
<dbReference type="InterPro" id="IPR023885">
    <property type="entry name" value="4Fe4S-binding_SPASM_dom"/>
</dbReference>
<dbReference type="CDD" id="cd21109">
    <property type="entry name" value="SPASM"/>
    <property type="match status" value="1"/>
</dbReference>
<name>A0A8E1QVP9_9BACT</name>
<dbReference type="PROSITE" id="PS01305">
    <property type="entry name" value="MOAA_NIFB_PQQE"/>
    <property type="match status" value="1"/>
</dbReference>
<dbReference type="GO" id="GO:0016491">
    <property type="term" value="F:oxidoreductase activity"/>
    <property type="evidence" value="ECO:0007669"/>
    <property type="project" value="UniProtKB-KW"/>
</dbReference>
<reference evidence="10 11" key="1">
    <citation type="submission" date="2015-06" db="EMBL/GenBank/DDBJ databases">
        <title>Prevotella sp. 109, sp. nov., a novel member of the family Prevotellaceae isolated from human faeces.</title>
        <authorList>
            <person name="Shkoporov A.N."/>
            <person name="Chaplin A.V."/>
            <person name="Kafarskaia L.I."/>
            <person name="Efimov B.A."/>
        </authorList>
    </citation>
    <scope>NUCLEOTIDE SEQUENCE [LARGE SCALE GENOMIC DNA]</scope>
    <source>
        <strain evidence="10 11">109</strain>
    </source>
</reference>
<dbReference type="InterPro" id="IPR058240">
    <property type="entry name" value="rSAM_sf"/>
</dbReference>
<dbReference type="SFLD" id="SFLDS00029">
    <property type="entry name" value="Radical_SAM"/>
    <property type="match status" value="1"/>
</dbReference>
<keyword evidence="11" id="KW-1185">Reference proteome</keyword>
<evidence type="ECO:0000256" key="7">
    <source>
        <dbReference type="ARBA" id="ARBA00023014"/>
    </source>
</evidence>
<dbReference type="EMBL" id="LFQU01000037">
    <property type="protein sequence ID" value="KOO67256.1"/>
    <property type="molecule type" value="Genomic_DNA"/>
</dbReference>
<evidence type="ECO:0000313" key="11">
    <source>
        <dbReference type="Proteomes" id="UP000036951"/>
    </source>
</evidence>
<dbReference type="InterPro" id="IPR013785">
    <property type="entry name" value="Aldolase_TIM"/>
</dbReference>
<dbReference type="GO" id="GO:0051539">
    <property type="term" value="F:4 iron, 4 sulfur cluster binding"/>
    <property type="evidence" value="ECO:0007669"/>
    <property type="project" value="UniProtKB-KW"/>
</dbReference>
<dbReference type="SFLD" id="SFLDG01067">
    <property type="entry name" value="SPASM/twitch_domain_containing"/>
    <property type="match status" value="1"/>
</dbReference>
<evidence type="ECO:0000256" key="6">
    <source>
        <dbReference type="ARBA" id="ARBA00023004"/>
    </source>
</evidence>
<keyword evidence="6" id="KW-0408">Iron</keyword>
<dbReference type="Proteomes" id="UP000036951">
    <property type="component" value="Unassembled WGS sequence"/>
</dbReference>
<dbReference type="OrthoDB" id="9763993at2"/>
<comment type="caution">
    <text evidence="10">The sequence shown here is derived from an EMBL/GenBank/DDBJ whole genome shotgun (WGS) entry which is preliminary data.</text>
</comment>
<dbReference type="InterPro" id="IPR007197">
    <property type="entry name" value="rSAM"/>
</dbReference>
<accession>A0A8E1QVP9</accession>
<dbReference type="AlphaFoldDB" id="A0A8E1QVP9"/>
<proteinExistence type="predicted"/>
<gene>
    <name evidence="10" type="ORF">ACU52_13045</name>
</gene>
<organism evidence="10 11">
    <name type="scientific">Xylanibacter rarus</name>
    <dbReference type="NCBI Taxonomy" id="1676614"/>
    <lineage>
        <taxon>Bacteria</taxon>
        <taxon>Pseudomonadati</taxon>
        <taxon>Bacteroidota</taxon>
        <taxon>Bacteroidia</taxon>
        <taxon>Bacteroidales</taxon>
        <taxon>Prevotellaceae</taxon>
        <taxon>Xylanibacter</taxon>
    </lineage>
</organism>
<sequence>MANMNVPRPTDASIILTYRCPMRCVMCNIWKNPTDKKEELKASDLRSLPKLKFINLTGGEPFIREDLDEIVEECYKHTDRIVISTSGWFQDRVIALAKKFPNIGIRISIEGLAEKNDELRGRQGTFDKAIKTLKTLQSMGLKDIGFGCTVSNYNSGDMLKLYQLSLSMGLEFATAAFHNSYYFHKGDNKITNHDEVCGNFRKLIDWQLKEKSPKSWFRAWFNMGLINYIEGNRRMLPCEAGTANFFIDPWGEVMPCNGLETRMDDKNADNKTKLDGDDMTVAEYNEKLAADPNNVSNDKLKPAGSDTPKSWSMGNIHDADFMTIWNSEQAARVRAKVRKCPKNCWMVGTASPVMHKYIKYPLKWALKNKLRSMQGKPACLDFKYCEVGQDPQQGDLNFDR</sequence>
<dbReference type="RefSeq" id="WP_053399104.1">
    <property type="nucleotide sequence ID" value="NZ_LFQU01000037.1"/>
</dbReference>
<evidence type="ECO:0000313" key="10">
    <source>
        <dbReference type="EMBL" id="KOO67256.1"/>
    </source>
</evidence>
<evidence type="ECO:0000256" key="2">
    <source>
        <dbReference type="ARBA" id="ARBA00022485"/>
    </source>
</evidence>
<comment type="cofactor">
    <cofactor evidence="1">
        <name>[4Fe-4S] cluster</name>
        <dbReference type="ChEBI" id="CHEBI:49883"/>
    </cofactor>
</comment>
<evidence type="ECO:0000259" key="8">
    <source>
        <dbReference type="Pfam" id="PF04055"/>
    </source>
</evidence>
<feature type="domain" description="Radical SAM core" evidence="8">
    <location>
        <begin position="14"/>
        <end position="150"/>
    </location>
</feature>
<evidence type="ECO:0000256" key="4">
    <source>
        <dbReference type="ARBA" id="ARBA00022723"/>
    </source>
</evidence>
<evidence type="ECO:0000256" key="1">
    <source>
        <dbReference type="ARBA" id="ARBA00001966"/>
    </source>
</evidence>
<evidence type="ECO:0000256" key="5">
    <source>
        <dbReference type="ARBA" id="ARBA00023002"/>
    </source>
</evidence>
<keyword evidence="5" id="KW-0560">Oxidoreductase</keyword>